<name>A0A317Z875_STAPS</name>
<feature type="transmembrane region" description="Helical" evidence="1">
    <location>
        <begin position="72"/>
        <end position="94"/>
    </location>
</feature>
<proteinExistence type="predicted"/>
<organism evidence="2 3">
    <name type="scientific">Staphylococcus pseudintermedius</name>
    <dbReference type="NCBI Taxonomy" id="283734"/>
    <lineage>
        <taxon>Bacteria</taxon>
        <taxon>Bacillati</taxon>
        <taxon>Bacillota</taxon>
        <taxon>Bacilli</taxon>
        <taxon>Bacillales</taxon>
        <taxon>Staphylococcaceae</taxon>
        <taxon>Staphylococcus</taxon>
        <taxon>Staphylococcus intermedius group</taxon>
    </lineage>
</organism>
<evidence type="ECO:0000313" key="3">
    <source>
        <dbReference type="Proteomes" id="UP000246351"/>
    </source>
</evidence>
<evidence type="ECO:0000256" key="1">
    <source>
        <dbReference type="SAM" id="Phobius"/>
    </source>
</evidence>
<gene>
    <name evidence="2" type="ORF">DD924_12590</name>
</gene>
<comment type="caution">
    <text evidence="2">The sequence shown here is derived from an EMBL/GenBank/DDBJ whole genome shotgun (WGS) entry which is preliminary data.</text>
</comment>
<sequence>LTRYYEAHQGKIKVQLAEHSGGVAVINIPYRKGMTAIVDGHAVTPQKVNGMMTGIKIRPHAKQIVIHYRPPYFNTMVVLSIISIISSIIYSRWYQHKQSRKSEKH</sequence>
<keyword evidence="1" id="KW-1133">Transmembrane helix</keyword>
<dbReference type="InterPro" id="IPR018580">
    <property type="entry name" value="Uncharacterised_YfhO"/>
</dbReference>
<evidence type="ECO:0000313" key="2">
    <source>
        <dbReference type="EMBL" id="PWZ97307.1"/>
    </source>
</evidence>
<protein>
    <submittedName>
        <fullName evidence="2">Uncharacterized protein</fullName>
    </submittedName>
</protein>
<dbReference type="EMBL" id="QEIV01001257">
    <property type="protein sequence ID" value="PWZ97307.1"/>
    <property type="molecule type" value="Genomic_DNA"/>
</dbReference>
<feature type="non-terminal residue" evidence="2">
    <location>
        <position position="1"/>
    </location>
</feature>
<dbReference type="PANTHER" id="PTHR38454:SF1">
    <property type="entry name" value="INTEGRAL MEMBRANE PROTEIN"/>
    <property type="match status" value="1"/>
</dbReference>
<dbReference type="Pfam" id="PF09586">
    <property type="entry name" value="YfhO"/>
    <property type="match status" value="1"/>
</dbReference>
<accession>A0A317Z875</accession>
<dbReference type="Proteomes" id="UP000246351">
    <property type="component" value="Unassembled WGS sequence"/>
</dbReference>
<dbReference type="PANTHER" id="PTHR38454">
    <property type="entry name" value="INTEGRAL MEMBRANE PROTEIN-RELATED"/>
    <property type="match status" value="1"/>
</dbReference>
<dbReference type="AlphaFoldDB" id="A0A317Z875"/>
<keyword evidence="1" id="KW-0472">Membrane</keyword>
<keyword evidence="1" id="KW-0812">Transmembrane</keyword>
<reference evidence="2 3" key="1">
    <citation type="journal article" date="2018" name="Vet. Microbiol.">
        <title>Clonal diversity and geographic distribution of methicillin-resistant Staphylococcus pseudintermedius from Australian animals: Discovery of novel sequence types.</title>
        <authorList>
            <person name="Worthing K.A."/>
            <person name="Abraham S."/>
            <person name="Coombs G.W."/>
            <person name="Pang S."/>
            <person name="Saputra S."/>
            <person name="Jordan D."/>
            <person name="Trott D.J."/>
            <person name="Norris J.M."/>
        </authorList>
    </citation>
    <scope>NUCLEOTIDE SEQUENCE [LARGE SCALE GENOMIC DNA]</scope>
    <source>
        <strain evidence="2 3">ST71 3</strain>
    </source>
</reference>